<feature type="binding site" evidence="2">
    <location>
        <position position="336"/>
    </location>
    <ligand>
        <name>homogentisate</name>
        <dbReference type="ChEBI" id="CHEBI:16169"/>
    </ligand>
</feature>
<comment type="caution">
    <text evidence="3">The sequence shown here is derived from an EMBL/GenBank/DDBJ whole genome shotgun (WGS) entry which is preliminary data.</text>
</comment>
<organism evidence="3 4">
    <name type="scientific">Mycolicibacterium rhodesiae</name>
    <name type="common">Mycobacterium rhodesiae</name>
    <dbReference type="NCBI Taxonomy" id="36814"/>
    <lineage>
        <taxon>Bacteria</taxon>
        <taxon>Bacillati</taxon>
        <taxon>Actinomycetota</taxon>
        <taxon>Actinomycetes</taxon>
        <taxon>Mycobacteriales</taxon>
        <taxon>Mycobacteriaceae</taxon>
        <taxon>Mycolicibacterium</taxon>
    </lineage>
</organism>
<evidence type="ECO:0008006" key="5">
    <source>
        <dbReference type="Google" id="ProtNLM"/>
    </source>
</evidence>
<proteinExistence type="predicted"/>
<dbReference type="SUPFAM" id="SSF51182">
    <property type="entry name" value="RmlC-like cupins"/>
    <property type="match status" value="1"/>
</dbReference>
<gene>
    <name evidence="3" type="ORF">BST42_19595</name>
</gene>
<dbReference type="InterPro" id="IPR011051">
    <property type="entry name" value="RmlC_Cupin_sf"/>
</dbReference>
<name>A0A1X0IPU3_MYCRH</name>
<dbReference type="Proteomes" id="UP000192534">
    <property type="component" value="Unassembled WGS sequence"/>
</dbReference>
<reference evidence="3 4" key="1">
    <citation type="submission" date="2016-12" db="EMBL/GenBank/DDBJ databases">
        <title>The new phylogeny of genus Mycobacterium.</title>
        <authorList>
            <person name="Tortoli E."/>
            <person name="Trovato A."/>
            <person name="Cirillo D.M."/>
        </authorList>
    </citation>
    <scope>NUCLEOTIDE SEQUENCE [LARGE SCALE GENOMIC DNA]</scope>
    <source>
        <strain evidence="3 4">DSM 44223</strain>
    </source>
</reference>
<sequence>MESFTHLRKGTTPRRIHADLEGLKDDELGRGGFTGRTANMYRRNDPTTFRASGPLRPLDLVSSELKPSDATDPAGTPLLLFSNDDCRVSLSRRQAAMPFYVRYVDGDLLSFVHEGSGRLETEFGPLDYRTGDWIYIPKACTWRQVPTSGQERSDSGTNPADTTWLMIEATDEFRVPPAGPLGRHWPFDPSQAVVPEPAPIDDGDGPHTDGEYEVRLYHRPIDGVETTTLRYPHNPIDVQGWRGDNYAFTFNIEDYNVITSDSVHLPPMVHLFMEATGVYVCNFLPKPAESVPGTERTPWYHRNVDFDEIAFFHGGSLYGIPMPPGLISHAPQGVHHGAPEKARERARRKFDDFTSVDWKVIAIDTRKRLVPSPEVLANDLGQH</sequence>
<dbReference type="RefSeq" id="WP_083120978.1">
    <property type="nucleotide sequence ID" value="NZ_JACKUO010000037.1"/>
</dbReference>
<dbReference type="GO" id="GO:0006559">
    <property type="term" value="P:L-phenylalanine catabolic process"/>
    <property type="evidence" value="ECO:0007669"/>
    <property type="project" value="InterPro"/>
</dbReference>
<keyword evidence="4" id="KW-1185">Reference proteome</keyword>
<dbReference type="GO" id="GO:0006570">
    <property type="term" value="P:tyrosine metabolic process"/>
    <property type="evidence" value="ECO:0007669"/>
    <property type="project" value="InterPro"/>
</dbReference>
<feature type="binding site" evidence="2">
    <location>
        <position position="336"/>
    </location>
    <ligand>
        <name>Fe cation</name>
        <dbReference type="ChEBI" id="CHEBI:24875"/>
    </ligand>
</feature>
<accession>A0A1X0IPU3</accession>
<dbReference type="PANTHER" id="PTHR11056:SF0">
    <property type="entry name" value="HOMOGENTISATE 1,2-DIOXYGENASE"/>
    <property type="match status" value="1"/>
</dbReference>
<keyword evidence="2" id="KW-0408">Iron</keyword>
<dbReference type="GO" id="GO:0004411">
    <property type="term" value="F:homogentisate 1,2-dioxygenase activity"/>
    <property type="evidence" value="ECO:0007669"/>
    <property type="project" value="InterPro"/>
</dbReference>
<feature type="active site" description="Proton acceptor" evidence="1">
    <location>
        <position position="264"/>
    </location>
</feature>
<keyword evidence="2" id="KW-0479">Metal-binding</keyword>
<evidence type="ECO:0000256" key="2">
    <source>
        <dbReference type="PIRSR" id="PIRSR605708-2"/>
    </source>
</evidence>
<feature type="binding site" evidence="2">
    <location>
        <position position="307"/>
    </location>
    <ligand>
        <name>Fe cation</name>
        <dbReference type="ChEBI" id="CHEBI:24875"/>
    </ligand>
</feature>
<comment type="cofactor">
    <cofactor evidence="2">
        <name>Fe cation</name>
        <dbReference type="ChEBI" id="CHEBI:24875"/>
    </cofactor>
</comment>
<dbReference type="GO" id="GO:0005737">
    <property type="term" value="C:cytoplasm"/>
    <property type="evidence" value="ECO:0007669"/>
    <property type="project" value="TreeGrafter"/>
</dbReference>
<evidence type="ECO:0000313" key="4">
    <source>
        <dbReference type="Proteomes" id="UP000192534"/>
    </source>
</evidence>
<dbReference type="InterPro" id="IPR005708">
    <property type="entry name" value="Homogentis_dOase"/>
</dbReference>
<dbReference type="EMBL" id="MVIH01000010">
    <property type="protein sequence ID" value="ORB50419.1"/>
    <property type="molecule type" value="Genomic_DNA"/>
</dbReference>
<evidence type="ECO:0000256" key="1">
    <source>
        <dbReference type="PIRSR" id="PIRSR605708-1"/>
    </source>
</evidence>
<protein>
    <recommendedName>
        <fullName evidence="5">Homogentisate 1,2-dioxygenase</fullName>
    </recommendedName>
</protein>
<dbReference type="OrthoDB" id="9811253at2"/>
<dbReference type="GO" id="GO:0046872">
    <property type="term" value="F:metal ion binding"/>
    <property type="evidence" value="ECO:0007669"/>
    <property type="project" value="UniProtKB-KW"/>
</dbReference>
<dbReference type="PANTHER" id="PTHR11056">
    <property type="entry name" value="HOMOGENTISATE 1,2-DIOXYGENASE"/>
    <property type="match status" value="1"/>
</dbReference>
<evidence type="ECO:0000313" key="3">
    <source>
        <dbReference type="EMBL" id="ORB50419.1"/>
    </source>
</evidence>
<dbReference type="AlphaFoldDB" id="A0A1X0IPU3"/>
<feature type="binding site" evidence="2">
    <location>
        <position position="301"/>
    </location>
    <ligand>
        <name>Fe cation</name>
        <dbReference type="ChEBI" id="CHEBI:24875"/>
    </ligand>
</feature>